<dbReference type="GO" id="GO:0032259">
    <property type="term" value="P:methylation"/>
    <property type="evidence" value="ECO:0007669"/>
    <property type="project" value="UniProtKB-KW"/>
</dbReference>
<sequence>MAIETFIDLEDSSDEESIKTSAVSVKHDVELEATSDEESVKAVVSSNSIDLTEDDNNDVEFLRIASPTSLTDDRIVIGSQIESVVSKLGIHLQPGMCVEIVSGEDAGDFLLVTEIRSGKGKHPILVRGFLARRTRRINNMLAKRMNELCLIEKKEIHHVGWEPVDKSLVAVPLDRIGPQRQFILTHEDFPVHSFRETPSFYNGDCTDKEIYDNGVLVCRWRHVVYTDASCVSTKLEVKEEALIRISPGDCIAGFTSQRSGHDARESHRGTPNDEADKQGHSDQESIITPTALPSCVKRKKLDSSSGHCPKRSRTGADSFSGGSYTSNNETDIEHYTYGDICAGAGGTASGAAQAGLTMKFLLDHWQVACDTLQSNFGPSSVYKAKILNTDIFSFCIGPGSEDYRVDILHISFPCQTHSPAHTTKGKNDSANTACGYSVGPILEKCSPRVVTLEQTSGIITHREGWHFRALIHQLTVAGYSVRWQIINMAEYGGPQARKRLIIIASAPGETLPRFPFPTHGKARRLKPFTTIQDCLSLAPLNDDNDMLQFTAKPLSRAYNANTALSQAITCDGGAGDKHPSGGRSFNLRELALLQTFPPEHKFAGRTKTTIRKLIGNAVPCCFATTLFASIAKALRLADGGRDVVVVD</sequence>
<dbReference type="AlphaFoldDB" id="A0A6A7BSJ0"/>
<dbReference type="GO" id="GO:0003677">
    <property type="term" value="F:DNA binding"/>
    <property type="evidence" value="ECO:0007669"/>
    <property type="project" value="TreeGrafter"/>
</dbReference>
<dbReference type="InterPro" id="IPR001525">
    <property type="entry name" value="C5_MeTfrase"/>
</dbReference>
<dbReference type="PROSITE" id="PS51679">
    <property type="entry name" value="SAM_MT_C5"/>
    <property type="match status" value="1"/>
</dbReference>
<comment type="similarity">
    <text evidence="5">Belongs to the class I-like SAM-binding methyltransferase superfamily. C5-methyltransferase family.</text>
</comment>
<feature type="active site" evidence="5">
    <location>
        <position position="414"/>
    </location>
</feature>
<feature type="region of interest" description="Disordered" evidence="6">
    <location>
        <begin position="297"/>
        <end position="323"/>
    </location>
</feature>
<reference evidence="7" key="1">
    <citation type="journal article" date="2020" name="Stud. Mycol.">
        <title>101 Dothideomycetes genomes: a test case for predicting lifestyles and emergence of pathogens.</title>
        <authorList>
            <person name="Haridas S."/>
            <person name="Albert R."/>
            <person name="Binder M."/>
            <person name="Bloem J."/>
            <person name="Labutti K."/>
            <person name="Salamov A."/>
            <person name="Andreopoulos B."/>
            <person name="Baker S."/>
            <person name="Barry K."/>
            <person name="Bills G."/>
            <person name="Bluhm B."/>
            <person name="Cannon C."/>
            <person name="Castanera R."/>
            <person name="Culley D."/>
            <person name="Daum C."/>
            <person name="Ezra D."/>
            <person name="Gonzalez J."/>
            <person name="Henrissat B."/>
            <person name="Kuo A."/>
            <person name="Liang C."/>
            <person name="Lipzen A."/>
            <person name="Lutzoni F."/>
            <person name="Magnuson J."/>
            <person name="Mondo S."/>
            <person name="Nolan M."/>
            <person name="Ohm R."/>
            <person name="Pangilinan J."/>
            <person name="Park H.-J."/>
            <person name="Ramirez L."/>
            <person name="Alfaro M."/>
            <person name="Sun H."/>
            <person name="Tritt A."/>
            <person name="Yoshinaga Y."/>
            <person name="Zwiers L.-H."/>
            <person name="Turgeon B."/>
            <person name="Goodwin S."/>
            <person name="Spatafora J."/>
            <person name="Crous P."/>
            <person name="Grigoriev I."/>
        </authorList>
    </citation>
    <scope>NUCLEOTIDE SEQUENCE</scope>
    <source>
        <strain evidence="7">CBS 480.64</strain>
    </source>
</reference>
<dbReference type="PRINTS" id="PR00105">
    <property type="entry name" value="C5METTRFRASE"/>
</dbReference>
<dbReference type="GO" id="GO:0003886">
    <property type="term" value="F:DNA (cytosine-5-)-methyltransferase activity"/>
    <property type="evidence" value="ECO:0007669"/>
    <property type="project" value="UniProtKB-EC"/>
</dbReference>
<organism evidence="7 8">
    <name type="scientific">Piedraia hortae CBS 480.64</name>
    <dbReference type="NCBI Taxonomy" id="1314780"/>
    <lineage>
        <taxon>Eukaryota</taxon>
        <taxon>Fungi</taxon>
        <taxon>Dikarya</taxon>
        <taxon>Ascomycota</taxon>
        <taxon>Pezizomycotina</taxon>
        <taxon>Dothideomycetes</taxon>
        <taxon>Dothideomycetidae</taxon>
        <taxon>Capnodiales</taxon>
        <taxon>Piedraiaceae</taxon>
        <taxon>Piedraia</taxon>
    </lineage>
</organism>
<evidence type="ECO:0000256" key="6">
    <source>
        <dbReference type="SAM" id="MobiDB-lite"/>
    </source>
</evidence>
<evidence type="ECO:0000313" key="8">
    <source>
        <dbReference type="Proteomes" id="UP000799421"/>
    </source>
</evidence>
<dbReference type="GO" id="GO:0005634">
    <property type="term" value="C:nucleus"/>
    <property type="evidence" value="ECO:0007669"/>
    <property type="project" value="TreeGrafter"/>
</dbReference>
<name>A0A6A7BSJ0_9PEZI</name>
<dbReference type="InterPro" id="IPR050390">
    <property type="entry name" value="C5-Methyltransferase"/>
</dbReference>
<protein>
    <recommendedName>
        <fullName evidence="1">DNA (cytosine-5-)-methyltransferase</fullName>
        <ecNumber evidence="1">2.1.1.37</ecNumber>
    </recommendedName>
</protein>
<dbReference type="EMBL" id="MU006015">
    <property type="protein sequence ID" value="KAF2858211.1"/>
    <property type="molecule type" value="Genomic_DNA"/>
</dbReference>
<keyword evidence="3 5" id="KW-0808">Transferase</keyword>
<feature type="compositionally biased region" description="Basic and acidic residues" evidence="6">
    <location>
        <begin position="259"/>
        <end position="283"/>
    </location>
</feature>
<dbReference type="EC" id="2.1.1.37" evidence="1"/>
<dbReference type="GO" id="GO:0044027">
    <property type="term" value="P:negative regulation of gene expression via chromosomal CpG island methylation"/>
    <property type="evidence" value="ECO:0007669"/>
    <property type="project" value="TreeGrafter"/>
</dbReference>
<gene>
    <name evidence="7" type="ORF">K470DRAFT_137476</name>
</gene>
<dbReference type="Proteomes" id="UP000799421">
    <property type="component" value="Unassembled WGS sequence"/>
</dbReference>
<dbReference type="PANTHER" id="PTHR10629">
    <property type="entry name" value="CYTOSINE-SPECIFIC METHYLTRANSFERASE"/>
    <property type="match status" value="1"/>
</dbReference>
<evidence type="ECO:0000256" key="5">
    <source>
        <dbReference type="PROSITE-ProRule" id="PRU01016"/>
    </source>
</evidence>
<evidence type="ECO:0000256" key="4">
    <source>
        <dbReference type="ARBA" id="ARBA00022691"/>
    </source>
</evidence>
<dbReference type="OrthoDB" id="414133at2759"/>
<dbReference type="PANTHER" id="PTHR10629:SF52">
    <property type="entry name" value="DNA (CYTOSINE-5)-METHYLTRANSFERASE 1"/>
    <property type="match status" value="1"/>
</dbReference>
<dbReference type="Gene3D" id="3.40.50.150">
    <property type="entry name" value="Vaccinia Virus protein VP39"/>
    <property type="match status" value="1"/>
</dbReference>
<dbReference type="InterPro" id="IPR029063">
    <property type="entry name" value="SAM-dependent_MTases_sf"/>
</dbReference>
<accession>A0A6A7BSJ0</accession>
<dbReference type="Gene3D" id="3.90.120.10">
    <property type="entry name" value="DNA Methylase, subunit A, domain 2"/>
    <property type="match status" value="1"/>
</dbReference>
<dbReference type="Pfam" id="PF00145">
    <property type="entry name" value="DNA_methylase"/>
    <property type="match status" value="2"/>
</dbReference>
<keyword evidence="4 5" id="KW-0949">S-adenosyl-L-methionine</keyword>
<proteinExistence type="inferred from homology"/>
<evidence type="ECO:0000256" key="2">
    <source>
        <dbReference type="ARBA" id="ARBA00022603"/>
    </source>
</evidence>
<dbReference type="SUPFAM" id="SSF53335">
    <property type="entry name" value="S-adenosyl-L-methionine-dependent methyltransferases"/>
    <property type="match status" value="1"/>
</dbReference>
<evidence type="ECO:0000256" key="1">
    <source>
        <dbReference type="ARBA" id="ARBA00011975"/>
    </source>
</evidence>
<keyword evidence="2 5" id="KW-0489">Methyltransferase</keyword>
<evidence type="ECO:0000313" key="7">
    <source>
        <dbReference type="EMBL" id="KAF2858211.1"/>
    </source>
</evidence>
<evidence type="ECO:0000256" key="3">
    <source>
        <dbReference type="ARBA" id="ARBA00022679"/>
    </source>
</evidence>
<keyword evidence="8" id="KW-1185">Reference proteome</keyword>
<feature type="region of interest" description="Disordered" evidence="6">
    <location>
        <begin position="254"/>
        <end position="284"/>
    </location>
</feature>